<organism evidence="1">
    <name type="scientific">bioreactor metagenome</name>
    <dbReference type="NCBI Taxonomy" id="1076179"/>
    <lineage>
        <taxon>unclassified sequences</taxon>
        <taxon>metagenomes</taxon>
        <taxon>ecological metagenomes</taxon>
    </lineage>
</organism>
<dbReference type="EMBL" id="VSSQ01000416">
    <property type="protein sequence ID" value="MPL94153.1"/>
    <property type="molecule type" value="Genomic_DNA"/>
</dbReference>
<reference evidence="1" key="1">
    <citation type="submission" date="2019-08" db="EMBL/GenBank/DDBJ databases">
        <authorList>
            <person name="Kucharzyk K."/>
            <person name="Murdoch R.W."/>
            <person name="Higgins S."/>
            <person name="Loffler F."/>
        </authorList>
    </citation>
    <scope>NUCLEOTIDE SEQUENCE</scope>
</reference>
<accession>A0A644VUW5</accession>
<protein>
    <submittedName>
        <fullName evidence="1">Uncharacterized protein</fullName>
    </submittedName>
</protein>
<dbReference type="AlphaFoldDB" id="A0A644VUW5"/>
<evidence type="ECO:0000313" key="1">
    <source>
        <dbReference type="EMBL" id="MPL94153.1"/>
    </source>
</evidence>
<name>A0A644VUW5_9ZZZZ</name>
<proteinExistence type="predicted"/>
<comment type="caution">
    <text evidence="1">The sequence shown here is derived from an EMBL/GenBank/DDBJ whole genome shotgun (WGS) entry which is preliminary data.</text>
</comment>
<gene>
    <name evidence="1" type="ORF">SDC9_40301</name>
</gene>
<sequence>MIQFQQVVKVRILKGGQLVVVLLLKRKQHLADDFIFEIDGSHTCNAFKFFVERRFT</sequence>